<reference evidence="5" key="1">
    <citation type="journal article" date="2014" name="Int. J. Syst. Evol. Microbiol.">
        <title>Complete genome sequence of Corynebacterium casei LMG S-19264T (=DSM 44701T), isolated from a smear-ripened cheese.</title>
        <authorList>
            <consortium name="US DOE Joint Genome Institute (JGI-PGF)"/>
            <person name="Walter F."/>
            <person name="Albersmeier A."/>
            <person name="Kalinowski J."/>
            <person name="Ruckert C."/>
        </authorList>
    </citation>
    <scope>NUCLEOTIDE SEQUENCE</scope>
    <source>
        <strain evidence="5">JCM 4637</strain>
    </source>
</reference>
<dbReference type="GO" id="GO:0043565">
    <property type="term" value="F:sequence-specific DNA binding"/>
    <property type="evidence" value="ECO:0007669"/>
    <property type="project" value="InterPro"/>
</dbReference>
<dbReference type="PANTHER" id="PTHR46796">
    <property type="entry name" value="HTH-TYPE TRANSCRIPTIONAL ACTIVATOR RHAS-RELATED"/>
    <property type="match status" value="1"/>
</dbReference>
<dbReference type="InterPro" id="IPR018060">
    <property type="entry name" value="HTH_AraC"/>
</dbReference>
<dbReference type="EMBL" id="BMVC01000021">
    <property type="protein sequence ID" value="GHD14113.1"/>
    <property type="molecule type" value="Genomic_DNA"/>
</dbReference>
<dbReference type="SUPFAM" id="SSF46689">
    <property type="entry name" value="Homeodomain-like"/>
    <property type="match status" value="1"/>
</dbReference>
<organism evidence="5 6">
    <name type="scientific">Streptomyces finlayi</name>
    <dbReference type="NCBI Taxonomy" id="67296"/>
    <lineage>
        <taxon>Bacteria</taxon>
        <taxon>Bacillati</taxon>
        <taxon>Actinomycetota</taxon>
        <taxon>Actinomycetes</taxon>
        <taxon>Kitasatosporales</taxon>
        <taxon>Streptomycetaceae</taxon>
        <taxon>Streptomyces</taxon>
    </lineage>
</organism>
<dbReference type="PANTHER" id="PTHR46796:SF15">
    <property type="entry name" value="BLL1074 PROTEIN"/>
    <property type="match status" value="1"/>
</dbReference>
<dbReference type="AlphaFoldDB" id="A0A918X5K7"/>
<evidence type="ECO:0000259" key="4">
    <source>
        <dbReference type="PROSITE" id="PS01124"/>
    </source>
</evidence>
<evidence type="ECO:0000256" key="2">
    <source>
        <dbReference type="ARBA" id="ARBA00023125"/>
    </source>
</evidence>
<keyword evidence="2" id="KW-0238">DNA-binding</keyword>
<proteinExistence type="predicted"/>
<reference evidence="5" key="2">
    <citation type="submission" date="2020-09" db="EMBL/GenBank/DDBJ databases">
        <authorList>
            <person name="Sun Q."/>
            <person name="Ohkuma M."/>
        </authorList>
    </citation>
    <scope>NUCLEOTIDE SEQUENCE</scope>
    <source>
        <strain evidence="5">JCM 4637</strain>
    </source>
</reference>
<feature type="domain" description="HTH araC/xylS-type" evidence="4">
    <location>
        <begin position="172"/>
        <end position="271"/>
    </location>
</feature>
<dbReference type="GO" id="GO:0003700">
    <property type="term" value="F:DNA-binding transcription factor activity"/>
    <property type="evidence" value="ECO:0007669"/>
    <property type="project" value="InterPro"/>
</dbReference>
<dbReference type="PROSITE" id="PS01124">
    <property type="entry name" value="HTH_ARAC_FAMILY_2"/>
    <property type="match status" value="1"/>
</dbReference>
<gene>
    <name evidence="5" type="ORF">GCM10010334_72990</name>
</gene>
<evidence type="ECO:0000256" key="3">
    <source>
        <dbReference type="ARBA" id="ARBA00023163"/>
    </source>
</evidence>
<dbReference type="Pfam" id="PF12833">
    <property type="entry name" value="HTH_18"/>
    <property type="match status" value="1"/>
</dbReference>
<protein>
    <submittedName>
        <fullName evidence="5">AraC family transcriptional regulator</fullName>
    </submittedName>
</protein>
<evidence type="ECO:0000256" key="1">
    <source>
        <dbReference type="ARBA" id="ARBA00023015"/>
    </source>
</evidence>
<dbReference type="SMART" id="SM00342">
    <property type="entry name" value="HTH_ARAC"/>
    <property type="match status" value="1"/>
</dbReference>
<keyword evidence="3" id="KW-0804">Transcription</keyword>
<dbReference type="RefSeq" id="WP_229898477.1">
    <property type="nucleotide sequence ID" value="NZ_BMVC01000021.1"/>
</dbReference>
<evidence type="ECO:0000313" key="5">
    <source>
        <dbReference type="EMBL" id="GHD14113.1"/>
    </source>
</evidence>
<dbReference type="Proteomes" id="UP000638353">
    <property type="component" value="Unassembled WGS sequence"/>
</dbReference>
<name>A0A918X5K7_9ACTN</name>
<dbReference type="InterPro" id="IPR009057">
    <property type="entry name" value="Homeodomain-like_sf"/>
</dbReference>
<evidence type="ECO:0000313" key="6">
    <source>
        <dbReference type="Proteomes" id="UP000638353"/>
    </source>
</evidence>
<dbReference type="Gene3D" id="1.10.10.60">
    <property type="entry name" value="Homeodomain-like"/>
    <property type="match status" value="1"/>
</dbReference>
<sequence>MLEQATPLDWAAVDITVPRATAGLPGVAMAGFGQRVADAPAAVEIAMVAHPSVTLLFDLGGGDGLVCGTEGRYVRGSAAVGLLPGEFRAGGPVGACLQIRLGPVAAAAVLGPAAELVGEVASLADVWGRSAAEQAEERLRAAVSWDARFAAAVGLLGRRAEERRERRPPVDPEVEHTWRRTLAGQGCVRVEALAYETGWSRKRLSARFGSQLGITPKRAARLVRFDRAAHLLAAGRPPADVALGCGYADQPHLHRDVREFVGLTPTALAAAPWLAIDDIAWPGGAAGR</sequence>
<dbReference type="InterPro" id="IPR050204">
    <property type="entry name" value="AraC_XylS_family_regulators"/>
</dbReference>
<comment type="caution">
    <text evidence="5">The sequence shown here is derived from an EMBL/GenBank/DDBJ whole genome shotgun (WGS) entry which is preliminary data.</text>
</comment>
<keyword evidence="1" id="KW-0805">Transcription regulation</keyword>
<accession>A0A918X5K7</accession>